<dbReference type="EMBL" id="SULG01000047">
    <property type="protein sequence ID" value="TLD41467.1"/>
    <property type="molecule type" value="Genomic_DNA"/>
</dbReference>
<gene>
    <name evidence="2" type="ORF">JETT_2263</name>
</gene>
<sequence length="548" mass="62607">MFNNQTTMFLRQRWKVWYLVILPYLLFAVYSAVSIPPLQAGDRTNVPLKNWGGFSLFRSWVYDALEKIVLAGLADQALLNTKPLSRMEAARIVAQAIHKLEQDYGDYNDRNYLEDLLYKLIEEFGSELAEMGVKTPLNYEAKPKFLNLKPVDNIQFGNALANNPQKPVNNFGRRFSEGINTDFTFDGRNQLGDFLSLYYQPEFFLNKDGSQGRLQIGYAKLTLWNTELEVGRDSLWWGPGYHGSMLFSNNAAPLDQVRLGSAEPFRLPWIFRHIGPIKATTFVGKLDGNQTPSHPLVGGYRISLAPSRFVEIGHGRAYQFAGDGRGYTIKDFPGTIFQTTTSEGVDDPDSNRNVNNLLSLDITVRIPNVDRYIFIARDISLYGEMGWDDTQKGWIYPKQPGGIVGTYLTGFLGDPKLDFRLEYAKSTPIMFTHNNIYENGFIYRDSVLSHFIGTDGSELYARLSRWIHEDILLGFQASRAEIGTTQHDLVGKLPHEKRYSFGLDVSYQVSDRSSIFLEYDFSRITNHDFVSGERENNHLFRFEFTYSL</sequence>
<keyword evidence="1" id="KW-0812">Transmembrane</keyword>
<protein>
    <submittedName>
        <fullName evidence="2">Capsule assembly protein</fullName>
    </submittedName>
</protein>
<evidence type="ECO:0000256" key="1">
    <source>
        <dbReference type="SAM" id="Phobius"/>
    </source>
</evidence>
<reference evidence="2 3" key="1">
    <citation type="submission" date="2019-04" db="EMBL/GenBank/DDBJ databases">
        <title>Genome of a novel bacterium Candidatus Jettenia ecosi reconstructed from metagenome of an anammox bioreactor.</title>
        <authorList>
            <person name="Mardanov A.V."/>
            <person name="Beletsky A.V."/>
            <person name="Ravin N.V."/>
            <person name="Botchkova E.A."/>
            <person name="Litti Y.V."/>
            <person name="Nozhevnikova A.N."/>
        </authorList>
    </citation>
    <scope>NUCLEOTIDE SEQUENCE [LARGE SCALE GENOMIC DNA]</scope>
    <source>
        <strain evidence="2">J2</strain>
    </source>
</reference>
<keyword evidence="1" id="KW-0472">Membrane</keyword>
<evidence type="ECO:0000313" key="2">
    <source>
        <dbReference type="EMBL" id="TLD41467.1"/>
    </source>
</evidence>
<keyword evidence="1" id="KW-1133">Transmembrane helix</keyword>
<dbReference type="InterPro" id="IPR026950">
    <property type="entry name" value="Caps_assemb_Wzi"/>
</dbReference>
<proteinExistence type="predicted"/>
<dbReference type="InterPro" id="IPR038636">
    <property type="entry name" value="Wzi_sf"/>
</dbReference>
<organism evidence="2 3">
    <name type="scientific">Candidatus Jettenia ecosi</name>
    <dbReference type="NCBI Taxonomy" id="2494326"/>
    <lineage>
        <taxon>Bacteria</taxon>
        <taxon>Pseudomonadati</taxon>
        <taxon>Planctomycetota</taxon>
        <taxon>Candidatus Brocadiia</taxon>
        <taxon>Candidatus Brocadiales</taxon>
        <taxon>Candidatus Brocadiaceae</taxon>
        <taxon>Candidatus Jettenia</taxon>
    </lineage>
</organism>
<dbReference type="Pfam" id="PF14052">
    <property type="entry name" value="Caps_assemb_Wzi"/>
    <property type="match status" value="1"/>
</dbReference>
<evidence type="ECO:0000313" key="3">
    <source>
        <dbReference type="Proteomes" id="UP000319783"/>
    </source>
</evidence>
<dbReference type="AlphaFoldDB" id="A0A533Q9U1"/>
<feature type="transmembrane region" description="Helical" evidence="1">
    <location>
        <begin position="16"/>
        <end position="33"/>
    </location>
</feature>
<dbReference type="Proteomes" id="UP000319783">
    <property type="component" value="Unassembled WGS sequence"/>
</dbReference>
<accession>A0A533Q9U1</accession>
<dbReference type="Gene3D" id="2.40.160.130">
    <property type="entry name" value="Capsule assembly protein Wzi"/>
    <property type="match status" value="1"/>
</dbReference>
<comment type="caution">
    <text evidence="2">The sequence shown here is derived from an EMBL/GenBank/DDBJ whole genome shotgun (WGS) entry which is preliminary data.</text>
</comment>
<name>A0A533Q9U1_9BACT</name>